<dbReference type="SUPFAM" id="SSF52540">
    <property type="entry name" value="P-loop containing nucleoside triphosphate hydrolases"/>
    <property type="match status" value="2"/>
</dbReference>
<sequence>MADEEEQFSSFSDMGLDDRITRAISRLNWSKPTPIQEKGITLALEGKDILARAKTGSGKTAAYAVPIIQKILQDKQNNNELAIRALVLVPTKELSQQASRNLKELSCYCSREIRVADVAQGNLANTKPLLMNIPDIVIGTPSGILGHLQAKNLTLKNSLQMLVVDEADLVFSYGYENDLKLLLSHLPKIYQAFLMSATLTDDVKSLKKMVLHNPVTLKLNESQLPEKDRLMQYLIRCEPDDKFLLIYTLLKLNLVQGKTLLFVNGIDRCYRLKLFLEQFSIKSCVLNSELPHNSRLHIVDEFNRGVYDYIIASDETVFETVGTLHPTKKSKKSKKDKEYGVSRGIDFQGVENVINFDFPTTVDAYIHRVGRTARGDNSGTALSFTTYHDNTVVKKAEEQLAKELGEESEVFKPYQFKMEEIEGFRYRAKDALRAVTKSAVKEARLKEIKREIINSEKLKAYFEDNPRDLQVLRHDKELHPARVQAHMKNVPDYLVPATLKPTMAKRKRKNKHIPFKSGSANKKAKSDPLKTFKYTKDRQDKKGHRKKGKSK</sequence>
<feature type="compositionally biased region" description="Basic residues" evidence="14">
    <location>
        <begin position="503"/>
        <end position="514"/>
    </location>
</feature>
<dbReference type="InterPro" id="IPR014001">
    <property type="entry name" value="Helicase_ATP-bd"/>
</dbReference>
<evidence type="ECO:0000256" key="12">
    <source>
        <dbReference type="ARBA" id="ARBA00047984"/>
    </source>
</evidence>
<dbReference type="GO" id="GO:0006364">
    <property type="term" value="P:rRNA processing"/>
    <property type="evidence" value="ECO:0007669"/>
    <property type="project" value="UniProtKB-KW"/>
</dbReference>
<dbReference type="GO" id="GO:0005730">
    <property type="term" value="C:nucleolus"/>
    <property type="evidence" value="ECO:0007669"/>
    <property type="project" value="UniProtKB-SubCell"/>
</dbReference>
<evidence type="ECO:0000256" key="13">
    <source>
        <dbReference type="PROSITE-ProRule" id="PRU00552"/>
    </source>
</evidence>
<dbReference type="Pfam" id="PF00271">
    <property type="entry name" value="Helicase_C"/>
    <property type="match status" value="1"/>
</dbReference>
<dbReference type="InterPro" id="IPR050079">
    <property type="entry name" value="DEAD_box_RNA_helicase"/>
</dbReference>
<evidence type="ECO:0000259" key="15">
    <source>
        <dbReference type="PROSITE" id="PS51192"/>
    </source>
</evidence>
<feature type="short sequence motif" description="Q motif" evidence="13">
    <location>
        <begin position="9"/>
        <end position="37"/>
    </location>
</feature>
<comment type="catalytic activity">
    <reaction evidence="12">
        <text>ATP + H2O = ADP + phosphate + H(+)</text>
        <dbReference type="Rhea" id="RHEA:13065"/>
        <dbReference type="ChEBI" id="CHEBI:15377"/>
        <dbReference type="ChEBI" id="CHEBI:15378"/>
        <dbReference type="ChEBI" id="CHEBI:30616"/>
        <dbReference type="ChEBI" id="CHEBI:43474"/>
        <dbReference type="ChEBI" id="CHEBI:456216"/>
        <dbReference type="EC" id="3.6.4.13"/>
    </reaction>
</comment>
<dbReference type="Pfam" id="PF00270">
    <property type="entry name" value="DEAD"/>
    <property type="match status" value="1"/>
</dbReference>
<keyword evidence="4" id="KW-0698">rRNA processing</keyword>
<evidence type="ECO:0000259" key="17">
    <source>
        <dbReference type="PROSITE" id="PS51195"/>
    </source>
</evidence>
<dbReference type="GeneID" id="116291999"/>
<keyword evidence="10" id="KW-0539">Nucleus</keyword>
<evidence type="ECO:0000256" key="7">
    <source>
        <dbReference type="ARBA" id="ARBA00022806"/>
    </source>
</evidence>
<dbReference type="OrthoDB" id="1191041at2759"/>
<dbReference type="InterPro" id="IPR001650">
    <property type="entry name" value="Helicase_C-like"/>
</dbReference>
<evidence type="ECO:0000256" key="10">
    <source>
        <dbReference type="ARBA" id="ARBA00023242"/>
    </source>
</evidence>
<proteinExistence type="inferred from homology"/>
<evidence type="ECO:0000256" key="6">
    <source>
        <dbReference type="ARBA" id="ARBA00022801"/>
    </source>
</evidence>
<evidence type="ECO:0000256" key="2">
    <source>
        <dbReference type="ARBA" id="ARBA00012552"/>
    </source>
</evidence>
<dbReference type="InterPro" id="IPR014014">
    <property type="entry name" value="RNA_helicase_DEAD_Q_motif"/>
</dbReference>
<dbReference type="PROSITE" id="PS51195">
    <property type="entry name" value="Q_MOTIF"/>
    <property type="match status" value="1"/>
</dbReference>
<feature type="region of interest" description="Disordered" evidence="14">
    <location>
        <begin position="501"/>
        <end position="551"/>
    </location>
</feature>
<dbReference type="GO" id="GO:0016787">
    <property type="term" value="F:hydrolase activity"/>
    <property type="evidence" value="ECO:0007669"/>
    <property type="project" value="UniProtKB-KW"/>
</dbReference>
<comment type="subcellular location">
    <subcellularLocation>
        <location evidence="1">Nucleus</location>
        <location evidence="1">Nucleolus</location>
    </subcellularLocation>
</comment>
<evidence type="ECO:0000256" key="14">
    <source>
        <dbReference type="SAM" id="MobiDB-lite"/>
    </source>
</evidence>
<name>A0A6P8HR07_ACTTE</name>
<feature type="compositionally biased region" description="Basic and acidic residues" evidence="14">
    <location>
        <begin position="524"/>
        <end position="540"/>
    </location>
</feature>
<dbReference type="GO" id="GO:0003723">
    <property type="term" value="F:RNA binding"/>
    <property type="evidence" value="ECO:0007669"/>
    <property type="project" value="UniProtKB-KW"/>
</dbReference>
<evidence type="ECO:0000256" key="9">
    <source>
        <dbReference type="ARBA" id="ARBA00022884"/>
    </source>
</evidence>
<keyword evidence="3" id="KW-0690">Ribosome biogenesis</keyword>
<dbReference type="Proteomes" id="UP000515163">
    <property type="component" value="Unplaced"/>
</dbReference>
<dbReference type="CDD" id="cd18787">
    <property type="entry name" value="SF2_C_DEAD"/>
    <property type="match status" value="1"/>
</dbReference>
<dbReference type="PROSITE" id="PS51194">
    <property type="entry name" value="HELICASE_CTER"/>
    <property type="match status" value="1"/>
</dbReference>
<dbReference type="FunFam" id="3.40.50.300:FF:001046">
    <property type="entry name" value="Probable ATP-dependent RNA helicase ddx56"/>
    <property type="match status" value="1"/>
</dbReference>
<dbReference type="CDD" id="cd17961">
    <property type="entry name" value="DEADc_DDX56"/>
    <property type="match status" value="1"/>
</dbReference>
<organism evidence="18 19">
    <name type="scientific">Actinia tenebrosa</name>
    <name type="common">Australian red waratah sea anemone</name>
    <dbReference type="NCBI Taxonomy" id="6105"/>
    <lineage>
        <taxon>Eukaryota</taxon>
        <taxon>Metazoa</taxon>
        <taxon>Cnidaria</taxon>
        <taxon>Anthozoa</taxon>
        <taxon>Hexacorallia</taxon>
        <taxon>Actiniaria</taxon>
        <taxon>Actiniidae</taxon>
        <taxon>Actinia</taxon>
    </lineage>
</organism>
<dbReference type="AlphaFoldDB" id="A0A6P8HR07"/>
<keyword evidence="7 19" id="KW-0347">Helicase</keyword>
<evidence type="ECO:0000256" key="11">
    <source>
        <dbReference type="ARBA" id="ARBA00038041"/>
    </source>
</evidence>
<dbReference type="InterPro" id="IPR011545">
    <property type="entry name" value="DEAD/DEAH_box_helicase_dom"/>
</dbReference>
<keyword evidence="9" id="KW-0694">RNA-binding</keyword>
<evidence type="ECO:0000256" key="1">
    <source>
        <dbReference type="ARBA" id="ARBA00004604"/>
    </source>
</evidence>
<keyword evidence="18" id="KW-1185">Reference proteome</keyword>
<keyword evidence="6" id="KW-0378">Hydrolase</keyword>
<dbReference type="PROSITE" id="PS51192">
    <property type="entry name" value="HELICASE_ATP_BIND_1"/>
    <property type="match status" value="1"/>
</dbReference>
<dbReference type="SMART" id="SM00490">
    <property type="entry name" value="HELICc"/>
    <property type="match status" value="1"/>
</dbReference>
<evidence type="ECO:0000256" key="5">
    <source>
        <dbReference type="ARBA" id="ARBA00022741"/>
    </source>
</evidence>
<dbReference type="PANTHER" id="PTHR47959:SF21">
    <property type="entry name" value="DEAD-BOX HELICASE 56"/>
    <property type="match status" value="1"/>
</dbReference>
<dbReference type="SMART" id="SM00487">
    <property type="entry name" value="DEXDc"/>
    <property type="match status" value="1"/>
</dbReference>
<dbReference type="FunCoup" id="A0A6P8HR07">
    <property type="interactions" value="2459"/>
</dbReference>
<dbReference type="InterPro" id="IPR027417">
    <property type="entry name" value="P-loop_NTPase"/>
</dbReference>
<dbReference type="RefSeq" id="XP_031555095.1">
    <property type="nucleotide sequence ID" value="XM_031699235.1"/>
</dbReference>
<dbReference type="PANTHER" id="PTHR47959">
    <property type="entry name" value="ATP-DEPENDENT RNA HELICASE RHLE-RELATED"/>
    <property type="match status" value="1"/>
</dbReference>
<keyword evidence="5" id="KW-0547">Nucleotide-binding</keyword>
<dbReference type="KEGG" id="aten:116291999"/>
<comment type="similarity">
    <text evidence="11">Belongs to the DEAD box helicase family. DDX56/DBP9 subfamily.</text>
</comment>
<accession>A0A6P8HR07</accession>
<evidence type="ECO:0000313" key="18">
    <source>
        <dbReference type="Proteomes" id="UP000515163"/>
    </source>
</evidence>
<dbReference type="InParanoid" id="A0A6P8HR07"/>
<dbReference type="GO" id="GO:0003724">
    <property type="term" value="F:RNA helicase activity"/>
    <property type="evidence" value="ECO:0007669"/>
    <property type="project" value="UniProtKB-EC"/>
</dbReference>
<evidence type="ECO:0000256" key="4">
    <source>
        <dbReference type="ARBA" id="ARBA00022552"/>
    </source>
</evidence>
<evidence type="ECO:0000313" key="19">
    <source>
        <dbReference type="RefSeq" id="XP_031555095.1"/>
    </source>
</evidence>
<feature type="domain" description="Helicase C-terminal" evidence="16">
    <location>
        <begin position="229"/>
        <end position="419"/>
    </location>
</feature>
<dbReference type="Gene3D" id="3.40.50.300">
    <property type="entry name" value="P-loop containing nucleotide triphosphate hydrolases"/>
    <property type="match status" value="2"/>
</dbReference>
<protein>
    <recommendedName>
        <fullName evidence="2">RNA helicase</fullName>
        <ecNumber evidence="2">3.6.4.13</ecNumber>
    </recommendedName>
</protein>
<feature type="compositionally biased region" description="Basic residues" evidence="14">
    <location>
        <begin position="541"/>
        <end position="551"/>
    </location>
</feature>
<evidence type="ECO:0000256" key="8">
    <source>
        <dbReference type="ARBA" id="ARBA00022840"/>
    </source>
</evidence>
<dbReference type="EC" id="3.6.4.13" evidence="2"/>
<keyword evidence="8" id="KW-0067">ATP-binding</keyword>
<dbReference type="GO" id="GO:0005829">
    <property type="term" value="C:cytosol"/>
    <property type="evidence" value="ECO:0007669"/>
    <property type="project" value="TreeGrafter"/>
</dbReference>
<gene>
    <name evidence="19" type="primary">LOC116291999</name>
</gene>
<dbReference type="GO" id="GO:0005524">
    <property type="term" value="F:ATP binding"/>
    <property type="evidence" value="ECO:0007669"/>
    <property type="project" value="UniProtKB-KW"/>
</dbReference>
<evidence type="ECO:0000256" key="3">
    <source>
        <dbReference type="ARBA" id="ARBA00022517"/>
    </source>
</evidence>
<feature type="domain" description="Helicase ATP-binding" evidence="15">
    <location>
        <begin position="40"/>
        <end position="217"/>
    </location>
</feature>
<feature type="domain" description="DEAD-box RNA helicase Q" evidence="17">
    <location>
        <begin position="9"/>
        <end position="37"/>
    </location>
</feature>
<reference evidence="19" key="1">
    <citation type="submission" date="2025-08" db="UniProtKB">
        <authorList>
            <consortium name="RefSeq"/>
        </authorList>
    </citation>
    <scope>IDENTIFICATION</scope>
    <source>
        <tissue evidence="19">Tentacle</tissue>
    </source>
</reference>
<evidence type="ECO:0000259" key="16">
    <source>
        <dbReference type="PROSITE" id="PS51194"/>
    </source>
</evidence>